<sequence>MIPITCFENERDAQLKFKQDLIDPSNKLSSWDIKEDCCQWTGVVCDNFTCHVRKIQLRSPYEDSEKEALGGKRNPSLLDLKHLQYLDLTLNYFDGAYIPSFIGSIATLRYLNLSGAGFSGTIPPQLGNVTTMRYLDLRSNYGLLSGNLQWLSRLVLLRHLDMSDVDLSKALDWLQVTSNLPSLVELHLSNCELKNPSNSTIPNWLYSLSHLESLSLRRNLLHGAVSIAIENLTSLVSLDLSYNQLQGSIPTSLGKLSLNHNNLTGELPQTLRNCSSLLIIALSENKLTGTVPLWMGNASLGLIVLDLHSNNFLGNLPYELCRLSSLQILDVAHNNLFGPVPRCFANFSVMAKISNSSYSMYWSSPHSTLEFQDNANLVAKGREVEYRTTLGLVTSMDLSGNNLSGEIPEELTKLVGLWSLNLSGNHLTGRIPRNIGDMRQLESLDLSLNQLSGVVPPSMSSLTFLSHLNLSFNNLTGTIPSSTQLQSKNESSFYGNNLCGPPTQTRHSLQKLIDKQMKKKERDFRKRCSLQAWHLDLQLGFGLCWVPILFRRSWRITYFRVLEDI</sequence>
<accession>A0A6A4M0Y3</accession>
<evidence type="ECO:0000313" key="13">
    <source>
        <dbReference type="Proteomes" id="UP000428333"/>
    </source>
</evidence>
<dbReference type="PRINTS" id="PR00019">
    <property type="entry name" value="LEURICHRPT"/>
</dbReference>
<name>A0A6A4M0Y3_9ERIC</name>
<evidence type="ECO:0000259" key="11">
    <source>
        <dbReference type="Pfam" id="PF08263"/>
    </source>
</evidence>
<feature type="non-terminal residue" evidence="12">
    <location>
        <position position="1"/>
    </location>
</feature>
<dbReference type="Pfam" id="PF08263">
    <property type="entry name" value="LRRNT_2"/>
    <property type="match status" value="1"/>
</dbReference>
<evidence type="ECO:0000256" key="2">
    <source>
        <dbReference type="ARBA" id="ARBA00009592"/>
    </source>
</evidence>
<evidence type="ECO:0000256" key="1">
    <source>
        <dbReference type="ARBA" id="ARBA00004251"/>
    </source>
</evidence>
<keyword evidence="7" id="KW-0677">Repeat</keyword>
<dbReference type="Gene3D" id="3.30.1490.310">
    <property type="match status" value="1"/>
</dbReference>
<keyword evidence="8" id="KW-1133">Transmembrane helix</keyword>
<comment type="similarity">
    <text evidence="2">Belongs to the RLP family.</text>
</comment>
<comment type="caution">
    <text evidence="12">The sequence shown here is derived from an EMBL/GenBank/DDBJ whole genome shotgun (WGS) entry which is preliminary data.</text>
</comment>
<evidence type="ECO:0000256" key="5">
    <source>
        <dbReference type="ARBA" id="ARBA00022692"/>
    </source>
</evidence>
<dbReference type="SUPFAM" id="SSF52058">
    <property type="entry name" value="L domain-like"/>
    <property type="match status" value="2"/>
</dbReference>
<keyword evidence="3" id="KW-1003">Cell membrane</keyword>
<evidence type="ECO:0000256" key="8">
    <source>
        <dbReference type="ARBA" id="ARBA00022989"/>
    </source>
</evidence>
<dbReference type="InterPro" id="IPR003591">
    <property type="entry name" value="Leu-rich_rpt_typical-subtyp"/>
</dbReference>
<dbReference type="GO" id="GO:0051707">
    <property type="term" value="P:response to other organism"/>
    <property type="evidence" value="ECO:0007669"/>
    <property type="project" value="UniProtKB-ARBA"/>
</dbReference>
<keyword evidence="9" id="KW-0472">Membrane</keyword>
<dbReference type="PANTHER" id="PTHR48063">
    <property type="entry name" value="LRR RECEPTOR-LIKE KINASE"/>
    <property type="match status" value="1"/>
</dbReference>
<keyword evidence="6" id="KW-0732">Signal</keyword>
<dbReference type="PANTHER" id="PTHR48063:SF98">
    <property type="entry name" value="LRR RECEPTOR-LIKE SERINE_THREONINE-PROTEIN KINASE FLS2"/>
    <property type="match status" value="1"/>
</dbReference>
<dbReference type="Pfam" id="PF00560">
    <property type="entry name" value="LRR_1"/>
    <property type="match status" value="8"/>
</dbReference>
<evidence type="ECO:0000256" key="6">
    <source>
        <dbReference type="ARBA" id="ARBA00022729"/>
    </source>
</evidence>
<dbReference type="FunFam" id="3.80.10.10:FF:000111">
    <property type="entry name" value="LRR receptor-like serine/threonine-protein kinase ERECTA"/>
    <property type="match status" value="1"/>
</dbReference>
<dbReference type="EMBL" id="QEFC01000306">
    <property type="protein sequence ID" value="KAE9465063.1"/>
    <property type="molecule type" value="Genomic_DNA"/>
</dbReference>
<dbReference type="InterPro" id="IPR001611">
    <property type="entry name" value="Leu-rich_rpt"/>
</dbReference>
<reference evidence="12 13" key="1">
    <citation type="journal article" date="2019" name="Genome Biol. Evol.">
        <title>The Rhododendron genome and chromosomal organization provide insight into shared whole-genome duplications across the heath family (Ericaceae).</title>
        <authorList>
            <person name="Soza V.L."/>
            <person name="Lindsley D."/>
            <person name="Waalkes A."/>
            <person name="Ramage E."/>
            <person name="Patwardhan R.P."/>
            <person name="Burton J.N."/>
            <person name="Adey A."/>
            <person name="Kumar A."/>
            <person name="Qiu R."/>
            <person name="Shendure J."/>
            <person name="Hall B."/>
        </authorList>
    </citation>
    <scope>NUCLEOTIDE SEQUENCE [LARGE SCALE GENOMIC DNA]</scope>
    <source>
        <strain evidence="12">RSF 1966-606</strain>
    </source>
</reference>
<protein>
    <recommendedName>
        <fullName evidence="11">Leucine-rich repeat-containing N-terminal plant-type domain-containing protein</fullName>
    </recommendedName>
</protein>
<evidence type="ECO:0000256" key="4">
    <source>
        <dbReference type="ARBA" id="ARBA00022614"/>
    </source>
</evidence>
<gene>
    <name evidence="12" type="ORF">C3L33_03029</name>
</gene>
<dbReference type="FunFam" id="3.80.10.10:FF:000383">
    <property type="entry name" value="Leucine-rich repeat receptor protein kinase EMS1"/>
    <property type="match status" value="1"/>
</dbReference>
<proteinExistence type="inferred from homology"/>
<dbReference type="AlphaFoldDB" id="A0A6A4M0Y3"/>
<dbReference type="InterPro" id="IPR013210">
    <property type="entry name" value="LRR_N_plant-typ"/>
</dbReference>
<dbReference type="GO" id="GO:0005886">
    <property type="term" value="C:plasma membrane"/>
    <property type="evidence" value="ECO:0007669"/>
    <property type="project" value="UniProtKB-SubCell"/>
</dbReference>
<evidence type="ECO:0000256" key="3">
    <source>
        <dbReference type="ARBA" id="ARBA00022475"/>
    </source>
</evidence>
<dbReference type="OrthoDB" id="8731593at2759"/>
<keyword evidence="4" id="KW-0433">Leucine-rich repeat</keyword>
<keyword evidence="13" id="KW-1185">Reference proteome</keyword>
<comment type="subcellular location">
    <subcellularLocation>
        <location evidence="1">Cell membrane</location>
        <topology evidence="1">Single-pass type I membrane protein</topology>
    </subcellularLocation>
</comment>
<dbReference type="Proteomes" id="UP000428333">
    <property type="component" value="Linkage Group LG02"/>
</dbReference>
<dbReference type="InterPro" id="IPR032675">
    <property type="entry name" value="LRR_dom_sf"/>
</dbReference>
<feature type="domain" description="Leucine-rich repeat-containing N-terminal plant-type" evidence="11">
    <location>
        <begin position="9"/>
        <end position="46"/>
    </location>
</feature>
<dbReference type="Gene3D" id="3.80.10.10">
    <property type="entry name" value="Ribonuclease Inhibitor"/>
    <property type="match status" value="5"/>
</dbReference>
<evidence type="ECO:0000256" key="7">
    <source>
        <dbReference type="ARBA" id="ARBA00022737"/>
    </source>
</evidence>
<dbReference type="InterPro" id="IPR046956">
    <property type="entry name" value="RLP23-like"/>
</dbReference>
<evidence type="ECO:0000313" key="12">
    <source>
        <dbReference type="EMBL" id="KAE9465063.1"/>
    </source>
</evidence>
<evidence type="ECO:0000256" key="9">
    <source>
        <dbReference type="ARBA" id="ARBA00023136"/>
    </source>
</evidence>
<keyword evidence="5" id="KW-0812">Transmembrane</keyword>
<keyword evidence="10" id="KW-0325">Glycoprotein</keyword>
<organism evidence="12 13">
    <name type="scientific">Rhododendron williamsianum</name>
    <dbReference type="NCBI Taxonomy" id="262921"/>
    <lineage>
        <taxon>Eukaryota</taxon>
        <taxon>Viridiplantae</taxon>
        <taxon>Streptophyta</taxon>
        <taxon>Embryophyta</taxon>
        <taxon>Tracheophyta</taxon>
        <taxon>Spermatophyta</taxon>
        <taxon>Magnoliopsida</taxon>
        <taxon>eudicotyledons</taxon>
        <taxon>Gunneridae</taxon>
        <taxon>Pentapetalae</taxon>
        <taxon>asterids</taxon>
        <taxon>Ericales</taxon>
        <taxon>Ericaceae</taxon>
        <taxon>Ericoideae</taxon>
        <taxon>Rhodoreae</taxon>
        <taxon>Rhododendron</taxon>
    </lineage>
</organism>
<dbReference type="GO" id="GO:0006952">
    <property type="term" value="P:defense response"/>
    <property type="evidence" value="ECO:0007669"/>
    <property type="project" value="UniProtKB-ARBA"/>
</dbReference>
<dbReference type="SMART" id="SM00369">
    <property type="entry name" value="LRR_TYP"/>
    <property type="match status" value="5"/>
</dbReference>
<evidence type="ECO:0000256" key="10">
    <source>
        <dbReference type="ARBA" id="ARBA00023180"/>
    </source>
</evidence>